<reference evidence="2" key="1">
    <citation type="journal article" date="2020" name="Nat. Commun.">
        <title>Genome assembly of wild tea tree DASZ reveals pedigree and selection history of tea varieties.</title>
        <authorList>
            <person name="Zhang W."/>
            <person name="Zhang Y."/>
            <person name="Qiu H."/>
            <person name="Guo Y."/>
            <person name="Wan H."/>
            <person name="Zhang X."/>
            <person name="Scossa F."/>
            <person name="Alseekh S."/>
            <person name="Zhang Q."/>
            <person name="Wang P."/>
            <person name="Xu L."/>
            <person name="Schmidt M.H."/>
            <person name="Jia X."/>
            <person name="Li D."/>
            <person name="Zhu A."/>
            <person name="Guo F."/>
            <person name="Chen W."/>
            <person name="Ni D."/>
            <person name="Usadel B."/>
            <person name="Fernie A.R."/>
            <person name="Wen W."/>
        </authorList>
    </citation>
    <scope>NUCLEOTIDE SEQUENCE [LARGE SCALE GENOMIC DNA]</scope>
    <source>
        <strain evidence="2">cv. G240</strain>
    </source>
</reference>
<sequence length="64" mass="7217">MGRGISYDDSQRYSNVGKFFKGKASLSSNLPSQDEIGALIDELVMNTKTLIKATSTQVDKWRRY</sequence>
<evidence type="ECO:0000313" key="1">
    <source>
        <dbReference type="EMBL" id="KAF5936560.1"/>
    </source>
</evidence>
<proteinExistence type="predicted"/>
<dbReference type="Proteomes" id="UP000593564">
    <property type="component" value="Unassembled WGS sequence"/>
</dbReference>
<reference evidence="1 2" key="2">
    <citation type="submission" date="2020-07" db="EMBL/GenBank/DDBJ databases">
        <title>Genome assembly of wild tea tree DASZ reveals pedigree and selection history of tea varieties.</title>
        <authorList>
            <person name="Zhang W."/>
        </authorList>
    </citation>
    <scope>NUCLEOTIDE SEQUENCE [LARGE SCALE GENOMIC DNA]</scope>
    <source>
        <strain evidence="2">cv. G240</strain>
        <tissue evidence="1">Leaf</tissue>
    </source>
</reference>
<dbReference type="EMBL" id="JACBKZ010000012">
    <property type="protein sequence ID" value="KAF5936560.1"/>
    <property type="molecule type" value="Genomic_DNA"/>
</dbReference>
<comment type="caution">
    <text evidence="1">The sequence shown here is derived from an EMBL/GenBank/DDBJ whole genome shotgun (WGS) entry which is preliminary data.</text>
</comment>
<protein>
    <submittedName>
        <fullName evidence="1">Uncharacterized protein</fullName>
    </submittedName>
</protein>
<evidence type="ECO:0000313" key="2">
    <source>
        <dbReference type="Proteomes" id="UP000593564"/>
    </source>
</evidence>
<gene>
    <name evidence="1" type="ORF">HYC85_024066</name>
</gene>
<dbReference type="AlphaFoldDB" id="A0A7J7G711"/>
<organism evidence="1 2">
    <name type="scientific">Camellia sinensis</name>
    <name type="common">Tea plant</name>
    <name type="synonym">Thea sinensis</name>
    <dbReference type="NCBI Taxonomy" id="4442"/>
    <lineage>
        <taxon>Eukaryota</taxon>
        <taxon>Viridiplantae</taxon>
        <taxon>Streptophyta</taxon>
        <taxon>Embryophyta</taxon>
        <taxon>Tracheophyta</taxon>
        <taxon>Spermatophyta</taxon>
        <taxon>Magnoliopsida</taxon>
        <taxon>eudicotyledons</taxon>
        <taxon>Gunneridae</taxon>
        <taxon>Pentapetalae</taxon>
        <taxon>asterids</taxon>
        <taxon>Ericales</taxon>
        <taxon>Theaceae</taxon>
        <taxon>Camellia</taxon>
    </lineage>
</organism>
<keyword evidence="2" id="KW-1185">Reference proteome</keyword>
<name>A0A7J7G711_CAMSI</name>
<accession>A0A7J7G711</accession>